<reference evidence="2" key="1">
    <citation type="submission" date="2021-02" db="EMBL/GenBank/DDBJ databases">
        <authorList>
            <person name="Nowell W R."/>
        </authorList>
    </citation>
    <scope>NUCLEOTIDE SEQUENCE</scope>
</reference>
<sequence>MVNVGLVEIILREQDNPGCSTTRQIRDIYNNRSGEDPIIQNSDQDKEFQSILLKSIQTLPMADDDNDDDDDDDEDKPISYTVKLKDSDESSTPTIKRRSIIKLPKEIKEQSESDETSSDSEKPSTTSSITITKPFSPLFLNNMKKFGVTTDWLAKRSNLLRQSTYSRSSVESNTSQLDAMIKRASAKPIRSNRKLSFVETTTPTKTEIDKENTDPLTEINDTKEESNEITKTSQEPTPYDLNSDIDENKENENENENEKDDDSSPTSKVFSLRIPRVNLSDEKNKRSSSISSDDETKQEKIKPKKKRKSKKETTATTNTKKNSSPKQDKDEQTTTTTNDDTKNLSQKTSKNEKGQSRIEHLKKLLRISGIRFIIKNTELDELRSNKARINYLKSLFDKAGFTGSLAIKECEKFRKKRDAEKELLEIQANSVNVKGHIKGGRTLRGEGRNTNEFDMSNKRKRTASSEIEDNEQKSNNNSSDNERIIIKKRRIMKMEASPEVSENE</sequence>
<evidence type="ECO:0000313" key="3">
    <source>
        <dbReference type="Proteomes" id="UP000663823"/>
    </source>
</evidence>
<feature type="region of interest" description="Disordered" evidence="1">
    <location>
        <begin position="56"/>
        <end position="131"/>
    </location>
</feature>
<evidence type="ECO:0000256" key="1">
    <source>
        <dbReference type="SAM" id="MobiDB-lite"/>
    </source>
</evidence>
<evidence type="ECO:0000313" key="2">
    <source>
        <dbReference type="EMBL" id="CAF3494501.1"/>
    </source>
</evidence>
<protein>
    <submittedName>
        <fullName evidence="2">Uncharacterized protein</fullName>
    </submittedName>
</protein>
<feature type="compositionally biased region" description="Acidic residues" evidence="1">
    <location>
        <begin position="62"/>
        <end position="75"/>
    </location>
</feature>
<comment type="caution">
    <text evidence="2">The sequence shown here is derived from an EMBL/GenBank/DDBJ whole genome shotgun (WGS) entry which is preliminary data.</text>
</comment>
<feature type="region of interest" description="Disordered" evidence="1">
    <location>
        <begin position="437"/>
        <end position="504"/>
    </location>
</feature>
<proteinExistence type="predicted"/>
<gene>
    <name evidence="2" type="ORF">OTI717_LOCUS1336</name>
</gene>
<dbReference type="EMBL" id="CAJOAX010000054">
    <property type="protein sequence ID" value="CAF3494501.1"/>
    <property type="molecule type" value="Genomic_DNA"/>
</dbReference>
<organism evidence="2 3">
    <name type="scientific">Rotaria sordida</name>
    <dbReference type="NCBI Taxonomy" id="392033"/>
    <lineage>
        <taxon>Eukaryota</taxon>
        <taxon>Metazoa</taxon>
        <taxon>Spiralia</taxon>
        <taxon>Gnathifera</taxon>
        <taxon>Rotifera</taxon>
        <taxon>Eurotatoria</taxon>
        <taxon>Bdelloidea</taxon>
        <taxon>Philodinida</taxon>
        <taxon>Philodinidae</taxon>
        <taxon>Rotaria</taxon>
    </lineage>
</organism>
<dbReference type="AlphaFoldDB" id="A0A818GND6"/>
<feature type="region of interest" description="Disordered" evidence="1">
    <location>
        <begin position="183"/>
        <end position="356"/>
    </location>
</feature>
<feature type="compositionally biased region" description="Acidic residues" evidence="1">
    <location>
        <begin position="253"/>
        <end position="263"/>
    </location>
</feature>
<feature type="compositionally biased region" description="Low complexity" evidence="1">
    <location>
        <begin position="314"/>
        <end position="324"/>
    </location>
</feature>
<accession>A0A818GND6</accession>
<dbReference type="Proteomes" id="UP000663823">
    <property type="component" value="Unassembled WGS sequence"/>
</dbReference>
<name>A0A818GND6_9BILA</name>
<feature type="compositionally biased region" description="Basic and acidic residues" evidence="1">
    <location>
        <begin position="443"/>
        <end position="457"/>
    </location>
</feature>